<dbReference type="GO" id="GO:0006388">
    <property type="term" value="P:tRNA splicing, via endonucleolytic cleavage and ligation"/>
    <property type="evidence" value="ECO:0007669"/>
    <property type="project" value="TreeGrafter"/>
</dbReference>
<dbReference type="SUPFAM" id="SSF69819">
    <property type="entry name" value="MTH1598-like"/>
    <property type="match status" value="1"/>
</dbReference>
<dbReference type="Gene3D" id="3.55.10.10">
    <property type="entry name" value="Archease domain"/>
    <property type="match status" value="1"/>
</dbReference>
<dbReference type="Pfam" id="PF01951">
    <property type="entry name" value="Archease"/>
    <property type="match status" value="1"/>
</dbReference>
<dbReference type="InterPro" id="IPR023572">
    <property type="entry name" value="Archease_dom"/>
</dbReference>
<keyword evidence="2" id="KW-0819">tRNA processing</keyword>
<evidence type="ECO:0000256" key="2">
    <source>
        <dbReference type="ARBA" id="ARBA00022694"/>
    </source>
</evidence>
<evidence type="ECO:0000313" key="7">
    <source>
        <dbReference type="Proteomes" id="UP000784294"/>
    </source>
</evidence>
<evidence type="ECO:0000256" key="4">
    <source>
        <dbReference type="ARBA" id="ARBA00022837"/>
    </source>
</evidence>
<reference evidence="6" key="1">
    <citation type="submission" date="2018-11" db="EMBL/GenBank/DDBJ databases">
        <authorList>
            <consortium name="Pathogen Informatics"/>
        </authorList>
    </citation>
    <scope>NUCLEOTIDE SEQUENCE</scope>
</reference>
<dbReference type="EMBL" id="CAAALY010091723">
    <property type="protein sequence ID" value="VEL28016.1"/>
    <property type="molecule type" value="Genomic_DNA"/>
</dbReference>
<dbReference type="GO" id="GO:0072669">
    <property type="term" value="C:tRNA-splicing ligase complex"/>
    <property type="evidence" value="ECO:0007669"/>
    <property type="project" value="TreeGrafter"/>
</dbReference>
<evidence type="ECO:0000259" key="5">
    <source>
        <dbReference type="Pfam" id="PF01951"/>
    </source>
</evidence>
<comment type="similarity">
    <text evidence="1">Belongs to the archease family.</text>
</comment>
<dbReference type="Proteomes" id="UP000784294">
    <property type="component" value="Unassembled WGS sequence"/>
</dbReference>
<comment type="caution">
    <text evidence="6">The sequence shown here is derived from an EMBL/GenBank/DDBJ whole genome shotgun (WGS) entry which is preliminary data.</text>
</comment>
<gene>
    <name evidence="6" type="ORF">PXEA_LOCUS21456</name>
</gene>
<sequence length="88" mass="10486">MMSLLYHFLDEWLFIFSADPFFIPRVVKIVDFDLKNFRIRSRGWGEEFNKSKHPQASFIGTEVKAITYSSMQIHDKDDMHEVFVIIDI</sequence>
<dbReference type="InterPro" id="IPR002804">
    <property type="entry name" value="Archease"/>
</dbReference>
<accession>A0A448X4Q5</accession>
<dbReference type="AlphaFoldDB" id="A0A448X4Q5"/>
<name>A0A448X4Q5_9PLAT</name>
<keyword evidence="7" id="KW-1185">Reference proteome</keyword>
<evidence type="ECO:0000313" key="6">
    <source>
        <dbReference type="EMBL" id="VEL28016.1"/>
    </source>
</evidence>
<protein>
    <recommendedName>
        <fullName evidence="5">Archease domain-containing protein</fullName>
    </recommendedName>
</protein>
<organism evidence="6 7">
    <name type="scientific">Protopolystoma xenopodis</name>
    <dbReference type="NCBI Taxonomy" id="117903"/>
    <lineage>
        <taxon>Eukaryota</taxon>
        <taxon>Metazoa</taxon>
        <taxon>Spiralia</taxon>
        <taxon>Lophotrochozoa</taxon>
        <taxon>Platyhelminthes</taxon>
        <taxon>Monogenea</taxon>
        <taxon>Polyopisthocotylea</taxon>
        <taxon>Polystomatidea</taxon>
        <taxon>Polystomatidae</taxon>
        <taxon>Protopolystoma</taxon>
    </lineage>
</organism>
<dbReference type="OrthoDB" id="2190767at2759"/>
<dbReference type="InterPro" id="IPR036820">
    <property type="entry name" value="Archease_dom_sf"/>
</dbReference>
<proteinExistence type="inferred from homology"/>
<dbReference type="PANTHER" id="PTHR12682:SF11">
    <property type="entry name" value="PROTEIN ARCHEASE"/>
    <property type="match status" value="1"/>
</dbReference>
<keyword evidence="4" id="KW-0106">Calcium</keyword>
<dbReference type="PANTHER" id="PTHR12682">
    <property type="entry name" value="ARCHEASE"/>
    <property type="match status" value="1"/>
</dbReference>
<evidence type="ECO:0000256" key="3">
    <source>
        <dbReference type="ARBA" id="ARBA00022723"/>
    </source>
</evidence>
<feature type="domain" description="Archease" evidence="5">
    <location>
        <begin position="2"/>
        <end position="88"/>
    </location>
</feature>
<keyword evidence="3" id="KW-0479">Metal-binding</keyword>
<dbReference type="GO" id="GO:0046872">
    <property type="term" value="F:metal ion binding"/>
    <property type="evidence" value="ECO:0007669"/>
    <property type="project" value="UniProtKB-KW"/>
</dbReference>
<evidence type="ECO:0000256" key="1">
    <source>
        <dbReference type="ARBA" id="ARBA00007963"/>
    </source>
</evidence>